<gene>
    <name evidence="2" type="ORF">DFP94_103239</name>
</gene>
<feature type="transmembrane region" description="Helical" evidence="1">
    <location>
        <begin position="126"/>
        <end position="144"/>
    </location>
</feature>
<dbReference type="RefSeq" id="WP_114496581.1">
    <property type="nucleotide sequence ID" value="NZ_QPJW01000003.1"/>
</dbReference>
<keyword evidence="1" id="KW-0472">Membrane</keyword>
<keyword evidence="1" id="KW-1133">Transmembrane helix</keyword>
<dbReference type="EMBL" id="QPJW01000003">
    <property type="protein sequence ID" value="RCX20508.1"/>
    <property type="molecule type" value="Genomic_DNA"/>
</dbReference>
<dbReference type="AlphaFoldDB" id="A0A369BIV1"/>
<protein>
    <submittedName>
        <fullName evidence="2">Uncharacterized protein</fullName>
    </submittedName>
</protein>
<feature type="transmembrane region" description="Helical" evidence="1">
    <location>
        <begin position="100"/>
        <end position="120"/>
    </location>
</feature>
<feature type="transmembrane region" description="Helical" evidence="1">
    <location>
        <begin position="52"/>
        <end position="79"/>
    </location>
</feature>
<evidence type="ECO:0000313" key="2">
    <source>
        <dbReference type="EMBL" id="RCX20508.1"/>
    </source>
</evidence>
<accession>A0A369BIV1</accession>
<keyword evidence="3" id="KW-1185">Reference proteome</keyword>
<keyword evidence="1" id="KW-0812">Transmembrane</keyword>
<dbReference type="Proteomes" id="UP000253090">
    <property type="component" value="Unassembled WGS sequence"/>
</dbReference>
<evidence type="ECO:0000313" key="3">
    <source>
        <dbReference type="Proteomes" id="UP000253090"/>
    </source>
</evidence>
<organism evidence="2 3">
    <name type="scientific">Fontibacillus phaseoli</name>
    <dbReference type="NCBI Taxonomy" id="1416533"/>
    <lineage>
        <taxon>Bacteria</taxon>
        <taxon>Bacillati</taxon>
        <taxon>Bacillota</taxon>
        <taxon>Bacilli</taxon>
        <taxon>Bacillales</taxon>
        <taxon>Paenibacillaceae</taxon>
        <taxon>Fontibacillus</taxon>
    </lineage>
</organism>
<dbReference type="OrthoDB" id="1909107at2"/>
<proteinExistence type="predicted"/>
<sequence length="168" mass="18653">MNKKGSMPFAVKLLILLQGVLGAGAVFGGGVLVIDPSGEMIGMPTDMMKVPIFPDFLIPGLILLIVLGIGPLAIMVSLLRRKEWALGEKLNLFRPMHWSWTFSLYTAFALIIWIMVQLYIIKETSVIHVIYMTLGLVIQIVTLLPSSRDYYEPQQGRDEESGKGVTMT</sequence>
<evidence type="ECO:0000256" key="1">
    <source>
        <dbReference type="SAM" id="Phobius"/>
    </source>
</evidence>
<comment type="caution">
    <text evidence="2">The sequence shown here is derived from an EMBL/GenBank/DDBJ whole genome shotgun (WGS) entry which is preliminary data.</text>
</comment>
<reference evidence="2 3" key="1">
    <citation type="submission" date="2018-07" db="EMBL/GenBank/DDBJ databases">
        <title>Genomic Encyclopedia of Type Strains, Phase III (KMG-III): the genomes of soil and plant-associated and newly described type strains.</title>
        <authorList>
            <person name="Whitman W."/>
        </authorList>
    </citation>
    <scope>NUCLEOTIDE SEQUENCE [LARGE SCALE GENOMIC DNA]</scope>
    <source>
        <strain evidence="2 3">CECT 8333</strain>
    </source>
</reference>
<name>A0A369BIV1_9BACL</name>